<gene>
    <name evidence="7" type="ORF">Phou_009650</name>
</gene>
<dbReference type="InterPro" id="IPR002421">
    <property type="entry name" value="5-3_exonuclease"/>
</dbReference>
<dbReference type="PANTHER" id="PTHR42646:SF2">
    <property type="entry name" value="5'-3' EXONUCLEASE FAMILY PROTEIN"/>
    <property type="match status" value="1"/>
</dbReference>
<dbReference type="PANTHER" id="PTHR42646">
    <property type="entry name" value="FLAP ENDONUCLEASE XNI"/>
    <property type="match status" value="1"/>
</dbReference>
<evidence type="ECO:0000256" key="2">
    <source>
        <dbReference type="ARBA" id="ARBA00022801"/>
    </source>
</evidence>
<dbReference type="GO" id="GO:0017108">
    <property type="term" value="F:5'-flap endonuclease activity"/>
    <property type="evidence" value="ECO:0007669"/>
    <property type="project" value="InterPro"/>
</dbReference>
<sequence>MTESTPRLLLLDGHSLAYRAFFALPVENFSTATGQPTNAVFGFTSMLINMLRDERPTHIIVSFDVSRQSFRTEKYTEYKAGRSETPAPFQGQVSLVKEVLGALRIPIVEKPGYEADDVIGTLTKQGREAGMEVVISTGDRDAFQLVEDHVTVLYPVRGVSEVWRMDAAAVEAKYFVPPRSTATRPRWSARPATTCPACPAWATRPPPSGSRSTAGWRASSPTPTRSRARPATTSARTWPT</sequence>
<evidence type="ECO:0000313" key="7">
    <source>
        <dbReference type="EMBL" id="GFJ76785.1"/>
    </source>
</evidence>
<feature type="compositionally biased region" description="Low complexity" evidence="5">
    <location>
        <begin position="216"/>
        <end position="240"/>
    </location>
</feature>
<evidence type="ECO:0000256" key="1">
    <source>
        <dbReference type="ARBA" id="ARBA00022722"/>
    </source>
</evidence>
<dbReference type="GO" id="GO:0033567">
    <property type="term" value="P:DNA replication, Okazaki fragment processing"/>
    <property type="evidence" value="ECO:0007669"/>
    <property type="project" value="InterPro"/>
</dbReference>
<reference evidence="7 8" key="1">
    <citation type="submission" date="2020-03" db="EMBL/GenBank/DDBJ databases">
        <title>Whole genome shotgun sequence of Phytohabitans houttuyneae NBRC 108639.</title>
        <authorList>
            <person name="Komaki H."/>
            <person name="Tamura T."/>
        </authorList>
    </citation>
    <scope>NUCLEOTIDE SEQUENCE [LARGE SCALE GENOMIC DNA]</scope>
    <source>
        <strain evidence="7 8">NBRC 108639</strain>
    </source>
</reference>
<dbReference type="Proteomes" id="UP000482800">
    <property type="component" value="Unassembled WGS sequence"/>
</dbReference>
<feature type="compositionally biased region" description="Low complexity" evidence="5">
    <location>
        <begin position="189"/>
        <end position="203"/>
    </location>
</feature>
<proteinExistence type="predicted"/>
<dbReference type="Gene3D" id="3.40.50.1010">
    <property type="entry name" value="5'-nuclease"/>
    <property type="match status" value="1"/>
</dbReference>
<dbReference type="InterPro" id="IPR020046">
    <property type="entry name" value="5-3_exonucl_a-hlix_arch_N"/>
</dbReference>
<dbReference type="GO" id="GO:0008409">
    <property type="term" value="F:5'-3' exonuclease activity"/>
    <property type="evidence" value="ECO:0007669"/>
    <property type="project" value="InterPro"/>
</dbReference>
<dbReference type="InterPro" id="IPR029060">
    <property type="entry name" value="PIN-like_dom_sf"/>
</dbReference>
<evidence type="ECO:0000256" key="4">
    <source>
        <dbReference type="ARBA" id="ARBA00050026"/>
    </source>
</evidence>
<keyword evidence="1" id="KW-0540">Nuclease</keyword>
<dbReference type="Pfam" id="PF02739">
    <property type="entry name" value="5_3_exonuc_N"/>
    <property type="match status" value="1"/>
</dbReference>
<evidence type="ECO:0000313" key="8">
    <source>
        <dbReference type="Proteomes" id="UP000482800"/>
    </source>
</evidence>
<reference evidence="7 8" key="2">
    <citation type="submission" date="2020-03" db="EMBL/GenBank/DDBJ databases">
        <authorList>
            <person name="Ichikawa N."/>
            <person name="Kimura A."/>
            <person name="Kitahashi Y."/>
            <person name="Uohara A."/>
        </authorList>
    </citation>
    <scope>NUCLEOTIDE SEQUENCE [LARGE SCALE GENOMIC DNA]</scope>
    <source>
        <strain evidence="7 8">NBRC 108639</strain>
    </source>
</reference>
<dbReference type="FunFam" id="3.40.50.1010:FF:000001">
    <property type="entry name" value="DNA polymerase I"/>
    <property type="match status" value="1"/>
</dbReference>
<evidence type="ECO:0000256" key="5">
    <source>
        <dbReference type="SAM" id="MobiDB-lite"/>
    </source>
</evidence>
<keyword evidence="8" id="KW-1185">Reference proteome</keyword>
<evidence type="ECO:0000256" key="3">
    <source>
        <dbReference type="ARBA" id="ARBA00049957"/>
    </source>
</evidence>
<dbReference type="InterPro" id="IPR038969">
    <property type="entry name" value="FEN"/>
</dbReference>
<dbReference type="CDD" id="cd09859">
    <property type="entry name" value="PIN_53EXO"/>
    <property type="match status" value="1"/>
</dbReference>
<evidence type="ECO:0000259" key="6">
    <source>
        <dbReference type="SMART" id="SM00475"/>
    </source>
</evidence>
<keyword evidence="2" id="KW-0378">Hydrolase</keyword>
<dbReference type="EMBL" id="BLPF01000001">
    <property type="protein sequence ID" value="GFJ76785.1"/>
    <property type="molecule type" value="Genomic_DNA"/>
</dbReference>
<feature type="region of interest" description="Disordered" evidence="5">
    <location>
        <begin position="180"/>
        <end position="240"/>
    </location>
</feature>
<feature type="domain" description="5'-3' exonuclease" evidence="6">
    <location>
        <begin position="6"/>
        <end position="230"/>
    </location>
</feature>
<dbReference type="SMART" id="SM00475">
    <property type="entry name" value="53EXOc"/>
    <property type="match status" value="1"/>
</dbReference>
<protein>
    <recommendedName>
        <fullName evidence="4">5'-3' exonuclease</fullName>
    </recommendedName>
</protein>
<organism evidence="7 8">
    <name type="scientific">Phytohabitans houttuyneae</name>
    <dbReference type="NCBI Taxonomy" id="1076126"/>
    <lineage>
        <taxon>Bacteria</taxon>
        <taxon>Bacillati</taxon>
        <taxon>Actinomycetota</taxon>
        <taxon>Actinomycetes</taxon>
        <taxon>Micromonosporales</taxon>
        <taxon>Micromonosporaceae</taxon>
    </lineage>
</organism>
<dbReference type="GO" id="GO:0003677">
    <property type="term" value="F:DNA binding"/>
    <property type="evidence" value="ECO:0007669"/>
    <property type="project" value="InterPro"/>
</dbReference>
<accession>A0A6V8K7L4</accession>
<comment type="caution">
    <text evidence="7">The sequence shown here is derived from an EMBL/GenBank/DDBJ whole genome shotgun (WGS) entry which is preliminary data.</text>
</comment>
<dbReference type="AlphaFoldDB" id="A0A6V8K7L4"/>
<dbReference type="SUPFAM" id="SSF88723">
    <property type="entry name" value="PIN domain-like"/>
    <property type="match status" value="1"/>
</dbReference>
<comment type="function">
    <text evidence="3">5'-3' exonuclease acting preferentially on double-stranded DNA.</text>
</comment>
<name>A0A6V8K7L4_9ACTN</name>